<evidence type="ECO:0000256" key="2">
    <source>
        <dbReference type="ARBA" id="ARBA00023043"/>
    </source>
</evidence>
<dbReference type="AlphaFoldDB" id="A0A7S1KS11"/>
<dbReference type="InterPro" id="IPR036770">
    <property type="entry name" value="Ankyrin_rpt-contain_sf"/>
</dbReference>
<keyword evidence="2" id="KW-0040">ANK repeat</keyword>
<proteinExistence type="predicted"/>
<reference evidence="3" key="1">
    <citation type="submission" date="2021-01" db="EMBL/GenBank/DDBJ databases">
        <authorList>
            <person name="Corre E."/>
            <person name="Pelletier E."/>
            <person name="Niang G."/>
            <person name="Scheremetjew M."/>
            <person name="Finn R."/>
            <person name="Kale V."/>
            <person name="Holt S."/>
            <person name="Cochrane G."/>
            <person name="Meng A."/>
            <person name="Brown T."/>
            <person name="Cohen L."/>
        </authorList>
    </citation>
    <scope>NUCLEOTIDE SEQUENCE</scope>
    <source>
        <strain evidence="3">WS</strain>
    </source>
</reference>
<evidence type="ECO:0000313" key="3">
    <source>
        <dbReference type="EMBL" id="CAD9083734.1"/>
    </source>
</evidence>
<protein>
    <recommendedName>
        <fullName evidence="4">ANK_REP_REGION domain-containing protein</fullName>
    </recommendedName>
</protein>
<organism evidence="3">
    <name type="scientific">Percolomonas cosmopolitus</name>
    <dbReference type="NCBI Taxonomy" id="63605"/>
    <lineage>
        <taxon>Eukaryota</taxon>
        <taxon>Discoba</taxon>
        <taxon>Heterolobosea</taxon>
        <taxon>Tetramitia</taxon>
        <taxon>Eutetramitia</taxon>
        <taxon>Percolomonadidae</taxon>
        <taxon>Percolomonas</taxon>
    </lineage>
</organism>
<dbReference type="InterPro" id="IPR002110">
    <property type="entry name" value="Ankyrin_rpt"/>
</dbReference>
<dbReference type="Pfam" id="PF12796">
    <property type="entry name" value="Ank_2"/>
    <property type="match status" value="1"/>
</dbReference>
<name>A0A7S1KS11_9EUKA</name>
<dbReference type="Gene3D" id="1.25.40.20">
    <property type="entry name" value="Ankyrin repeat-containing domain"/>
    <property type="match status" value="1"/>
</dbReference>
<evidence type="ECO:0008006" key="4">
    <source>
        <dbReference type="Google" id="ProtNLM"/>
    </source>
</evidence>
<keyword evidence="1" id="KW-0677">Repeat</keyword>
<dbReference type="PANTHER" id="PTHR24173">
    <property type="entry name" value="ANKYRIN REPEAT CONTAINING"/>
    <property type="match status" value="1"/>
</dbReference>
<accession>A0A7S1KS11</accession>
<evidence type="ECO:0000256" key="1">
    <source>
        <dbReference type="ARBA" id="ARBA00022737"/>
    </source>
</evidence>
<gene>
    <name evidence="3" type="ORF">PCOS0759_LOCUS6988</name>
</gene>
<dbReference type="PANTHER" id="PTHR24173:SF74">
    <property type="entry name" value="ANKYRIN REPEAT DOMAIN-CONTAINING PROTEIN 16"/>
    <property type="match status" value="1"/>
</dbReference>
<dbReference type="SMART" id="SM00248">
    <property type="entry name" value="ANK"/>
    <property type="match status" value="2"/>
</dbReference>
<sequence length="602" mass="69205">MHDLIPLIEHLNLSALQIHLKPRNFVPQNGTSITSGESESMMPFDCRSNTLIHFALDYFLGGGTKVASDECASREDGLTHDDESPPRTPRNASIDDLFLCLKMLTLFREQLKHEIWSGSECLKYFDPTQRDQNGLNALQLASRYGFMDYVRFLVEEFGFLTAVFDEWDTEDRKTLGEEALLMACLGDLSGNVQSQPAQYRQELYRLSTLQVASYFVEECGVSPNCCSRMHRATPLMCAARNHSHFNIIRYLCEECNADVDLRSIDGETCFSVAQKCGNQEVINYLSKSNFHLWRVKRVQELNKAVRHLGKEIRLMERTVFGVAAQWNDEDLSSERRVGKPDNTPLHYFTVSAAKQCRLFQRVLQTCPPLAEVKLYYTDCEFFCTRRKTLSQGCATMRQWLLSPQNSSHTFGADVRICELCHVEHLRELLLAITYPYSPGMDGKPIQYGVRSEGSKQRRSFPSASEVVDALRFCEMVHRWELEETFRPVEWIHELSLCVRLIVAQWETGMQMSHDSHESLAIVDILPLWLLFLPNHAQLHRFLATHAANCVELLSKETLSEVLKLCEEGTMTDEQESDLIQKLRRGLERHMTGEPEMQEQEFM</sequence>
<dbReference type="EMBL" id="HBGD01008499">
    <property type="protein sequence ID" value="CAD9083734.1"/>
    <property type="molecule type" value="Transcribed_RNA"/>
</dbReference>
<dbReference type="SUPFAM" id="SSF48403">
    <property type="entry name" value="Ankyrin repeat"/>
    <property type="match status" value="1"/>
</dbReference>